<dbReference type="EMBL" id="MU155233">
    <property type="protein sequence ID" value="KAF9478506.1"/>
    <property type="molecule type" value="Genomic_DNA"/>
</dbReference>
<evidence type="ECO:0000313" key="3">
    <source>
        <dbReference type="Proteomes" id="UP000807469"/>
    </source>
</evidence>
<reference evidence="2" key="1">
    <citation type="submission" date="2020-11" db="EMBL/GenBank/DDBJ databases">
        <authorList>
            <consortium name="DOE Joint Genome Institute"/>
            <person name="Ahrendt S."/>
            <person name="Riley R."/>
            <person name="Andreopoulos W."/>
            <person name="Labutti K."/>
            <person name="Pangilinan J."/>
            <person name="Ruiz-Duenas F.J."/>
            <person name="Barrasa J.M."/>
            <person name="Sanchez-Garcia M."/>
            <person name="Camarero S."/>
            <person name="Miyauchi S."/>
            <person name="Serrano A."/>
            <person name="Linde D."/>
            <person name="Babiker R."/>
            <person name="Drula E."/>
            <person name="Ayuso-Fernandez I."/>
            <person name="Pacheco R."/>
            <person name="Padilla G."/>
            <person name="Ferreira P."/>
            <person name="Barriuso J."/>
            <person name="Kellner H."/>
            <person name="Castanera R."/>
            <person name="Alfaro M."/>
            <person name="Ramirez L."/>
            <person name="Pisabarro A.G."/>
            <person name="Kuo A."/>
            <person name="Tritt A."/>
            <person name="Lipzen A."/>
            <person name="He G."/>
            <person name="Yan M."/>
            <person name="Ng V."/>
            <person name="Cullen D."/>
            <person name="Martin F."/>
            <person name="Rosso M.-N."/>
            <person name="Henrissat B."/>
            <person name="Hibbett D."/>
            <person name="Martinez A.T."/>
            <person name="Grigoriev I.V."/>
        </authorList>
    </citation>
    <scope>NUCLEOTIDE SEQUENCE</scope>
    <source>
        <strain evidence="2">CIRM-BRFM 674</strain>
    </source>
</reference>
<organism evidence="2 3">
    <name type="scientific">Pholiota conissans</name>
    <dbReference type="NCBI Taxonomy" id="109636"/>
    <lineage>
        <taxon>Eukaryota</taxon>
        <taxon>Fungi</taxon>
        <taxon>Dikarya</taxon>
        <taxon>Basidiomycota</taxon>
        <taxon>Agaricomycotina</taxon>
        <taxon>Agaricomycetes</taxon>
        <taxon>Agaricomycetidae</taxon>
        <taxon>Agaricales</taxon>
        <taxon>Agaricineae</taxon>
        <taxon>Strophariaceae</taxon>
        <taxon>Pholiota</taxon>
    </lineage>
</organism>
<evidence type="ECO:0000259" key="1">
    <source>
        <dbReference type="Pfam" id="PF19026"/>
    </source>
</evidence>
<dbReference type="InterPro" id="IPR044034">
    <property type="entry name" value="NAC-like_UBA"/>
</dbReference>
<accession>A0A9P6CSS0</accession>
<dbReference type="GO" id="GO:0043066">
    <property type="term" value="P:negative regulation of apoptotic process"/>
    <property type="evidence" value="ECO:0007669"/>
    <property type="project" value="TreeGrafter"/>
</dbReference>
<gene>
    <name evidence="2" type="ORF">BDN70DRAFT_879945</name>
</gene>
<dbReference type="OrthoDB" id="285219at2759"/>
<comment type="caution">
    <text evidence="2">The sequence shown here is derived from an EMBL/GenBank/DDBJ whole genome shotgun (WGS) entry which is preliminary data.</text>
</comment>
<dbReference type="InterPro" id="IPR038922">
    <property type="entry name" value="HYPK_UBA"/>
</dbReference>
<feature type="domain" description="Nascent polypeptide-associated complex subunit alpha-like UBA" evidence="1">
    <location>
        <begin position="60"/>
        <end position="97"/>
    </location>
</feature>
<dbReference type="Gene3D" id="1.10.8.10">
    <property type="entry name" value="DNA helicase RuvA subunit, C-terminal domain"/>
    <property type="match status" value="1"/>
</dbReference>
<dbReference type="AlphaFoldDB" id="A0A9P6CSS0"/>
<dbReference type="PANTHER" id="PTHR31184">
    <property type="entry name" value="HUNTINGTIN-INTERACTING PROTEIN K FAMILY MEMBER"/>
    <property type="match status" value="1"/>
</dbReference>
<keyword evidence="3" id="KW-1185">Reference proteome</keyword>
<dbReference type="Pfam" id="PF19026">
    <property type="entry name" value="UBA_HYPK"/>
    <property type="match status" value="1"/>
</dbReference>
<evidence type="ECO:0000313" key="2">
    <source>
        <dbReference type="EMBL" id="KAF9478506.1"/>
    </source>
</evidence>
<dbReference type="Proteomes" id="UP000807469">
    <property type="component" value="Unassembled WGS sequence"/>
</dbReference>
<name>A0A9P6CSS0_9AGAR</name>
<dbReference type="GO" id="GO:0050821">
    <property type="term" value="P:protein stabilization"/>
    <property type="evidence" value="ECO:0007669"/>
    <property type="project" value="TreeGrafter"/>
</dbReference>
<dbReference type="CDD" id="cd14361">
    <property type="entry name" value="UBA_HYPK"/>
    <property type="match status" value="1"/>
</dbReference>
<dbReference type="InterPro" id="IPR052617">
    <property type="entry name" value="Huntingtin-int_K"/>
</dbReference>
<sequence length="105" mass="11288">MSVSNGRPEAEVIVNYADGFAFSKYKMEEAFRNGGFLERPAVKSPAALAHARDALGPAPKREDVDLIMHEFEISRAQAEKVLSENGGDVVKALTALVDPPSNVSS</sequence>
<protein>
    <recommendedName>
        <fullName evidence="1">Nascent polypeptide-associated complex subunit alpha-like UBA domain-containing protein</fullName>
    </recommendedName>
</protein>
<proteinExistence type="predicted"/>
<dbReference type="PANTHER" id="PTHR31184:SF2">
    <property type="entry name" value="HUNTINGTIN-INTERACTING PROTEIN K"/>
    <property type="match status" value="1"/>
</dbReference>